<protein>
    <submittedName>
        <fullName evidence="7">Uncharacterized protein</fullName>
    </submittedName>
</protein>
<proteinExistence type="inferred from homology"/>
<dbReference type="WBParaSite" id="Minc3s00119g05118">
    <property type="protein sequence ID" value="Minc3s00119g05118"/>
    <property type="gene ID" value="Minc3s00119g05118"/>
</dbReference>
<dbReference type="GO" id="GO:0140662">
    <property type="term" value="F:ATP-dependent protein folding chaperone"/>
    <property type="evidence" value="ECO:0007669"/>
    <property type="project" value="InterPro"/>
</dbReference>
<organism evidence="6 7">
    <name type="scientific">Meloidogyne incognita</name>
    <name type="common">Southern root-knot nematode worm</name>
    <name type="synonym">Oxyuris incognita</name>
    <dbReference type="NCBI Taxonomy" id="6306"/>
    <lineage>
        <taxon>Eukaryota</taxon>
        <taxon>Metazoa</taxon>
        <taxon>Ecdysozoa</taxon>
        <taxon>Nematoda</taxon>
        <taxon>Chromadorea</taxon>
        <taxon>Rhabditida</taxon>
        <taxon>Tylenchina</taxon>
        <taxon>Tylenchomorpha</taxon>
        <taxon>Tylenchoidea</taxon>
        <taxon>Meloidogynidae</taxon>
        <taxon>Meloidogyninae</taxon>
        <taxon>Meloidogyne</taxon>
        <taxon>Meloidogyne incognita group</taxon>
    </lineage>
</organism>
<dbReference type="PROSITE" id="PS50082">
    <property type="entry name" value="WD_REPEATS_2"/>
    <property type="match status" value="1"/>
</dbReference>
<dbReference type="InterPro" id="IPR011044">
    <property type="entry name" value="Quino_amine_DH_bsu"/>
</dbReference>
<accession>A0A914KWL6</accession>
<evidence type="ECO:0000256" key="1">
    <source>
        <dbReference type="ARBA" id="ARBA00007381"/>
    </source>
</evidence>
<dbReference type="GO" id="GO:0005524">
    <property type="term" value="F:ATP binding"/>
    <property type="evidence" value="ECO:0007669"/>
    <property type="project" value="UniProtKB-KW"/>
</dbReference>
<evidence type="ECO:0000256" key="5">
    <source>
        <dbReference type="SAM" id="MobiDB-lite"/>
    </source>
</evidence>
<dbReference type="InterPro" id="IPR015943">
    <property type="entry name" value="WD40/YVTN_repeat-like_dom_sf"/>
</dbReference>
<dbReference type="SUPFAM" id="SSF100920">
    <property type="entry name" value="Heat shock protein 70kD (HSP70), peptide-binding domain"/>
    <property type="match status" value="1"/>
</dbReference>
<dbReference type="Gene3D" id="2.60.34.10">
    <property type="entry name" value="Substrate Binding Domain Of DNAk, Chain A, domain 1"/>
    <property type="match status" value="1"/>
</dbReference>
<dbReference type="Proteomes" id="UP000887563">
    <property type="component" value="Unplaced"/>
</dbReference>
<feature type="region of interest" description="Disordered" evidence="5">
    <location>
        <begin position="1"/>
        <end position="37"/>
    </location>
</feature>
<keyword evidence="6" id="KW-1185">Reference proteome</keyword>
<dbReference type="SUPFAM" id="SSF50969">
    <property type="entry name" value="YVTN repeat-like/Quinoprotein amine dehydrogenase"/>
    <property type="match status" value="1"/>
</dbReference>
<comment type="similarity">
    <text evidence="1">Belongs to the heat shock protein 70 family.</text>
</comment>
<dbReference type="InterPro" id="IPR013126">
    <property type="entry name" value="Hsp_70_fam"/>
</dbReference>
<evidence type="ECO:0000256" key="3">
    <source>
        <dbReference type="ARBA" id="ARBA00022840"/>
    </source>
</evidence>
<feature type="compositionally biased region" description="Low complexity" evidence="5">
    <location>
        <begin position="17"/>
        <end position="29"/>
    </location>
</feature>
<reference evidence="7" key="1">
    <citation type="submission" date="2022-11" db="UniProtKB">
        <authorList>
            <consortium name="WormBaseParasite"/>
        </authorList>
    </citation>
    <scope>IDENTIFICATION</scope>
</reference>
<evidence type="ECO:0000256" key="4">
    <source>
        <dbReference type="PROSITE-ProRule" id="PRU00221"/>
    </source>
</evidence>
<evidence type="ECO:0000256" key="2">
    <source>
        <dbReference type="ARBA" id="ARBA00022741"/>
    </source>
</evidence>
<evidence type="ECO:0000313" key="7">
    <source>
        <dbReference type="WBParaSite" id="Minc3s00119g05118"/>
    </source>
</evidence>
<evidence type="ECO:0000313" key="6">
    <source>
        <dbReference type="Proteomes" id="UP000887563"/>
    </source>
</evidence>
<keyword evidence="2" id="KW-0547">Nucleotide-binding</keyword>
<sequence length="178" mass="19197">MSTFSYSTTSNIPSQRLSTTPLNSSTTSTFPKNPQQPRDVNKLLIIPNFFCFKETKSVASVKLSADGQLLAPASADKAVWIWFVEDGKLEKKIKVLHCSGAPSPADTLVGTPTAIPSPIFQQVYEGERAMTKDNNLLGKFELSGIPPAPRGVPQIEVTFVIDANGTLNVSVQDKSTGK</sequence>
<dbReference type="InterPro" id="IPR001680">
    <property type="entry name" value="WD40_rpt"/>
</dbReference>
<name>A0A914KWL6_MELIC</name>
<feature type="compositionally biased region" description="Polar residues" evidence="5">
    <location>
        <begin position="1"/>
        <end position="16"/>
    </location>
</feature>
<keyword evidence="4" id="KW-0853">WD repeat</keyword>
<feature type="repeat" description="WD" evidence="4">
    <location>
        <begin position="51"/>
        <end position="92"/>
    </location>
</feature>
<dbReference type="PANTHER" id="PTHR19375">
    <property type="entry name" value="HEAT SHOCK PROTEIN 70KDA"/>
    <property type="match status" value="1"/>
</dbReference>
<dbReference type="Pfam" id="PF00012">
    <property type="entry name" value="HSP70"/>
    <property type="match status" value="1"/>
</dbReference>
<dbReference type="Gene3D" id="2.130.10.10">
    <property type="entry name" value="YVTN repeat-like/Quinoprotein amine dehydrogenase"/>
    <property type="match status" value="1"/>
</dbReference>
<dbReference type="InterPro" id="IPR029047">
    <property type="entry name" value="HSP70_peptide-bd_sf"/>
</dbReference>
<dbReference type="AlphaFoldDB" id="A0A914KWL6"/>
<keyword evidence="3" id="KW-0067">ATP-binding</keyword>